<feature type="region of interest" description="Disordered" evidence="1">
    <location>
        <begin position="181"/>
        <end position="207"/>
    </location>
</feature>
<feature type="compositionally biased region" description="Basic and acidic residues" evidence="1">
    <location>
        <begin position="69"/>
        <end position="78"/>
    </location>
</feature>
<name>A0AAN6D926_9ASCO</name>
<feature type="compositionally biased region" description="Polar residues" evidence="1">
    <location>
        <begin position="82"/>
        <end position="91"/>
    </location>
</feature>
<proteinExistence type="predicted"/>
<comment type="caution">
    <text evidence="2">The sequence shown here is derived from an EMBL/GenBank/DDBJ whole genome shotgun (WGS) entry which is preliminary data.</text>
</comment>
<evidence type="ECO:0000256" key="1">
    <source>
        <dbReference type="SAM" id="MobiDB-lite"/>
    </source>
</evidence>
<dbReference type="EMBL" id="JAHLUH010000002">
    <property type="protein sequence ID" value="KAG7729795.1"/>
    <property type="molecule type" value="Genomic_DNA"/>
</dbReference>
<gene>
    <name evidence="2" type="ORF">KL933_000875</name>
</gene>
<feature type="region of interest" description="Disordered" evidence="1">
    <location>
        <begin position="45"/>
        <end position="93"/>
    </location>
</feature>
<protein>
    <submittedName>
        <fullName evidence="2">Uncharacterized protein</fullName>
    </submittedName>
</protein>
<dbReference type="AlphaFoldDB" id="A0AAN6D926"/>
<feature type="compositionally biased region" description="Polar residues" evidence="1">
    <location>
        <begin position="47"/>
        <end position="64"/>
    </location>
</feature>
<feature type="compositionally biased region" description="Polar residues" evidence="1">
    <location>
        <begin position="187"/>
        <end position="199"/>
    </location>
</feature>
<accession>A0AAN6D926</accession>
<sequence length="230" mass="25980">MFSEDGLEGSERSTIQSLQEKYDSARVMMYPSMLSHYTLNYADHSQKSSPQASFRSFSASSTPTRPKRRNSDYEDNFKKVKQSPTTASSKIPTEKLTLENINLNEYPKFHHPDGGFIQFTPIGNVRTWMGDNNIVHKIIEKNSSFDLNKLNQGIDGYTLYLGDNRDSGIHIDNSPSNEVENYMRNGYTGTDPSGSSASENAAYYDDGGSSASRLQYFFDDDEFDSDENME</sequence>
<evidence type="ECO:0000313" key="3">
    <source>
        <dbReference type="Proteomes" id="UP000738402"/>
    </source>
</evidence>
<evidence type="ECO:0000313" key="2">
    <source>
        <dbReference type="EMBL" id="KAG7729795.1"/>
    </source>
</evidence>
<organism evidence="2 3">
    <name type="scientific">Ogataea haglerorum</name>
    <dbReference type="NCBI Taxonomy" id="1937702"/>
    <lineage>
        <taxon>Eukaryota</taxon>
        <taxon>Fungi</taxon>
        <taxon>Dikarya</taxon>
        <taxon>Ascomycota</taxon>
        <taxon>Saccharomycotina</taxon>
        <taxon>Pichiomycetes</taxon>
        <taxon>Pichiales</taxon>
        <taxon>Pichiaceae</taxon>
        <taxon>Ogataea</taxon>
    </lineage>
</organism>
<dbReference type="Proteomes" id="UP000738402">
    <property type="component" value="Unassembled WGS sequence"/>
</dbReference>
<reference evidence="2" key="1">
    <citation type="journal article" date="2021" name="G3 (Bethesda)">
        <title>Genomic diversity, chromosomal rearrangements, and interspecies hybridization in the ogataea polymorpha species complex.</title>
        <authorList>
            <person name="Hanson S.J."/>
            <person name="Cinneide E.O."/>
            <person name="Salzberg L.I."/>
            <person name="Wolfe K.H."/>
            <person name="McGowan J."/>
            <person name="Fitzpatrick D.A."/>
            <person name="Matlin K."/>
        </authorList>
    </citation>
    <scope>NUCLEOTIDE SEQUENCE</scope>
    <source>
        <strain evidence="2">83-405-1</strain>
    </source>
</reference>